<comment type="subcellular location">
    <subcellularLocation>
        <location evidence="2">Membrane</location>
        <topology evidence="2">Multi-pass membrane protein</topology>
    </subcellularLocation>
</comment>
<keyword evidence="10 13" id="KW-0472">Membrane</keyword>
<evidence type="ECO:0000256" key="3">
    <source>
        <dbReference type="ARBA" id="ARBA00007244"/>
    </source>
</evidence>
<dbReference type="PANTHER" id="PTHR10978:SF5">
    <property type="entry name" value="SUCCINATE DEHYDROGENASE CYTOCHROME B560 SUBUNIT, MITOCHONDRIAL"/>
    <property type="match status" value="1"/>
</dbReference>
<dbReference type="GO" id="GO:0046872">
    <property type="term" value="F:metal ion binding"/>
    <property type="evidence" value="ECO:0007669"/>
    <property type="project" value="UniProtKB-KW"/>
</dbReference>
<dbReference type="GO" id="GO:0006099">
    <property type="term" value="P:tricarboxylic acid cycle"/>
    <property type="evidence" value="ECO:0007669"/>
    <property type="project" value="InterPro"/>
</dbReference>
<dbReference type="Gene3D" id="1.20.1300.10">
    <property type="entry name" value="Fumarate reductase/succinate dehydrogenase, transmembrane subunit"/>
    <property type="match status" value="1"/>
</dbReference>
<keyword evidence="6 13" id="KW-0812">Transmembrane</keyword>
<dbReference type="CDD" id="cd03499">
    <property type="entry name" value="SQR_TypeC_SdhC"/>
    <property type="match status" value="1"/>
</dbReference>
<dbReference type="OrthoDB" id="9799441at2"/>
<keyword evidence="8 13" id="KW-1133">Transmembrane helix</keyword>
<comment type="similarity">
    <text evidence="3">Belongs to the cytochrome b560 family.</text>
</comment>
<evidence type="ECO:0000256" key="2">
    <source>
        <dbReference type="ARBA" id="ARBA00004141"/>
    </source>
</evidence>
<evidence type="ECO:0000256" key="9">
    <source>
        <dbReference type="ARBA" id="ARBA00023004"/>
    </source>
</evidence>
<proteinExistence type="inferred from homology"/>
<feature type="binding site" description="axial binding residue" evidence="12">
    <location>
        <position position="87"/>
    </location>
    <ligand>
        <name>heme</name>
        <dbReference type="ChEBI" id="CHEBI:30413"/>
        <note>ligand shared with second transmembrane subunit</note>
    </ligand>
    <ligandPart>
        <name>Fe</name>
        <dbReference type="ChEBI" id="CHEBI:18248"/>
    </ligandPart>
</feature>
<feature type="transmembrane region" description="Helical" evidence="13">
    <location>
        <begin position="111"/>
        <end position="133"/>
    </location>
</feature>
<protein>
    <recommendedName>
        <fullName evidence="4">Succinate dehydrogenase cytochrome b556 subunit</fullName>
    </recommendedName>
</protein>
<keyword evidence="9 12" id="KW-0408">Iron</keyword>
<dbReference type="EMBL" id="SJST01000001">
    <property type="protein sequence ID" value="TCD15918.1"/>
    <property type="molecule type" value="Genomic_DNA"/>
</dbReference>
<dbReference type="InterPro" id="IPR014314">
    <property type="entry name" value="Succ_DH_cytb556"/>
</dbReference>
<dbReference type="NCBIfam" id="TIGR02970">
    <property type="entry name" value="succ_dehyd_cytB"/>
    <property type="match status" value="1"/>
</dbReference>
<evidence type="ECO:0000256" key="11">
    <source>
        <dbReference type="ARBA" id="ARBA00025912"/>
    </source>
</evidence>
<dbReference type="GO" id="GO:0009055">
    <property type="term" value="F:electron transfer activity"/>
    <property type="evidence" value="ECO:0007669"/>
    <property type="project" value="InterPro"/>
</dbReference>
<sequence>MSASQSASGSSRPLSPHLQIYKPIITMTMSIAHRLTGIALYFGTVLVAWWLIAAASGAEYFAFVNGFFGSWFGILVMFGYTWALIHHMLGGLRHFAWDFGYLIEKHTATRLAYATIIGSVSLTIAIWIVGAIAK</sequence>
<feature type="transmembrane region" description="Helical" evidence="13">
    <location>
        <begin position="35"/>
        <end position="54"/>
    </location>
</feature>
<dbReference type="PANTHER" id="PTHR10978">
    <property type="entry name" value="SUCCINATE DEHYDROGENASE CYTOCHROME B560 SUBUNIT"/>
    <property type="match status" value="1"/>
</dbReference>
<organism evidence="14 15">
    <name type="scientific">Oricola cellulosilytica</name>
    <dbReference type="NCBI Taxonomy" id="1429082"/>
    <lineage>
        <taxon>Bacteria</taxon>
        <taxon>Pseudomonadati</taxon>
        <taxon>Pseudomonadota</taxon>
        <taxon>Alphaproteobacteria</taxon>
        <taxon>Hyphomicrobiales</taxon>
        <taxon>Ahrensiaceae</taxon>
        <taxon>Oricola</taxon>
    </lineage>
</organism>
<gene>
    <name evidence="14" type="primary">sdhC</name>
    <name evidence="14" type="ORF">E0D97_00305</name>
</gene>
<dbReference type="PIRSF" id="PIRSF000178">
    <property type="entry name" value="SDH_cyt_b560"/>
    <property type="match status" value="1"/>
</dbReference>
<dbReference type="InterPro" id="IPR034804">
    <property type="entry name" value="SQR/QFR_C/D"/>
</dbReference>
<comment type="function">
    <text evidence="1">Membrane-anchoring subunit of succinate dehydrogenase (SDH).</text>
</comment>
<dbReference type="Proteomes" id="UP000291301">
    <property type="component" value="Unassembled WGS sequence"/>
</dbReference>
<evidence type="ECO:0000313" key="15">
    <source>
        <dbReference type="Proteomes" id="UP000291301"/>
    </source>
</evidence>
<keyword evidence="15" id="KW-1185">Reference proteome</keyword>
<comment type="subunit">
    <text evidence="11">Part of an enzyme complex containing four subunits: a flavoprotein, an iron-sulfur protein, plus two membrane-anchoring proteins, SdhC and SdhD. The complex can form homotrimers.</text>
</comment>
<dbReference type="Pfam" id="PF01127">
    <property type="entry name" value="Sdh_cyt"/>
    <property type="match status" value="1"/>
</dbReference>
<evidence type="ECO:0000256" key="12">
    <source>
        <dbReference type="PIRSR" id="PIRSR000178-1"/>
    </source>
</evidence>
<evidence type="ECO:0000256" key="4">
    <source>
        <dbReference type="ARBA" id="ARBA00020076"/>
    </source>
</evidence>
<reference evidence="14 15" key="1">
    <citation type="journal article" date="2015" name="Antonie Van Leeuwenhoek">
        <title>Oricola cellulosilytica gen. nov., sp. nov., a cellulose-degrading bacterium of the family Phyllobacteriaceae isolated from surface seashore water, and emended descriptions of Mesorhizobium loti and Phyllobacterium myrsinacearum.</title>
        <authorList>
            <person name="Hameed A."/>
            <person name="Shahina M."/>
            <person name="Lai W.A."/>
            <person name="Lin S.Y."/>
            <person name="Young L.S."/>
            <person name="Liu Y.C."/>
            <person name="Hsu Y.H."/>
            <person name="Young C.C."/>
        </authorList>
    </citation>
    <scope>NUCLEOTIDE SEQUENCE [LARGE SCALE GENOMIC DNA]</scope>
    <source>
        <strain evidence="14 15">KCTC 52183</strain>
    </source>
</reference>
<dbReference type="AlphaFoldDB" id="A0A4R0PFQ2"/>
<comment type="cofactor">
    <cofactor evidence="12">
        <name>heme</name>
        <dbReference type="ChEBI" id="CHEBI:30413"/>
    </cofactor>
    <text evidence="12">The heme is bound between the two transmembrane subunits.</text>
</comment>
<evidence type="ECO:0000256" key="6">
    <source>
        <dbReference type="ARBA" id="ARBA00022692"/>
    </source>
</evidence>
<evidence type="ECO:0000256" key="1">
    <source>
        <dbReference type="ARBA" id="ARBA00004050"/>
    </source>
</evidence>
<keyword evidence="7 12" id="KW-0479">Metal-binding</keyword>
<keyword evidence="5 12" id="KW-0349">Heme</keyword>
<evidence type="ECO:0000313" key="14">
    <source>
        <dbReference type="EMBL" id="TCD15918.1"/>
    </source>
</evidence>
<dbReference type="PROSITE" id="PS01001">
    <property type="entry name" value="SDH_CYT_2"/>
    <property type="match status" value="1"/>
</dbReference>
<feature type="transmembrane region" description="Helical" evidence="13">
    <location>
        <begin position="60"/>
        <end position="85"/>
    </location>
</feature>
<evidence type="ECO:0000256" key="5">
    <source>
        <dbReference type="ARBA" id="ARBA00022617"/>
    </source>
</evidence>
<evidence type="ECO:0000256" key="8">
    <source>
        <dbReference type="ARBA" id="ARBA00022989"/>
    </source>
</evidence>
<evidence type="ECO:0000256" key="7">
    <source>
        <dbReference type="ARBA" id="ARBA00022723"/>
    </source>
</evidence>
<dbReference type="GO" id="GO:0016020">
    <property type="term" value="C:membrane"/>
    <property type="evidence" value="ECO:0007669"/>
    <property type="project" value="UniProtKB-SubCell"/>
</dbReference>
<comment type="caution">
    <text evidence="14">The sequence shown here is derived from an EMBL/GenBank/DDBJ whole genome shotgun (WGS) entry which is preliminary data.</text>
</comment>
<name>A0A4R0PFQ2_9HYPH</name>
<dbReference type="InterPro" id="IPR000701">
    <property type="entry name" value="SuccDH_FuR_B_TM-su"/>
</dbReference>
<dbReference type="RefSeq" id="WP_131564302.1">
    <property type="nucleotide sequence ID" value="NZ_JAINFK010000001.1"/>
</dbReference>
<dbReference type="PROSITE" id="PS01000">
    <property type="entry name" value="SDH_CYT_1"/>
    <property type="match status" value="1"/>
</dbReference>
<evidence type="ECO:0000256" key="10">
    <source>
        <dbReference type="ARBA" id="ARBA00023136"/>
    </source>
</evidence>
<evidence type="ECO:0000256" key="13">
    <source>
        <dbReference type="SAM" id="Phobius"/>
    </source>
</evidence>
<dbReference type="InterPro" id="IPR018495">
    <property type="entry name" value="Succ_DH_cyt_bsu_CS"/>
</dbReference>
<accession>A0A4R0PFQ2</accession>
<dbReference type="SUPFAM" id="SSF81343">
    <property type="entry name" value="Fumarate reductase respiratory complex transmembrane subunits"/>
    <property type="match status" value="1"/>
</dbReference>